<dbReference type="EMBL" id="KQ250361">
    <property type="protein sequence ID" value="KNC70728.1"/>
    <property type="molecule type" value="Genomic_DNA"/>
</dbReference>
<name>A0A0L0F3H5_9EUKA</name>
<dbReference type="InterPro" id="IPR039730">
    <property type="entry name" value="Jlp2/Ccd25"/>
</dbReference>
<gene>
    <name evidence="3" type="ORF">SARC_16742</name>
</gene>
<evidence type="ECO:0000256" key="1">
    <source>
        <dbReference type="ARBA" id="ARBA00008998"/>
    </source>
</evidence>
<dbReference type="Pfam" id="PF05670">
    <property type="entry name" value="NFACT-R_1"/>
    <property type="match status" value="1"/>
</dbReference>
<sequence>MALLNISDHYHIFKVENEELIRFGHPEDIWFHVDKLSSAHVYIRLAEGQKPADVPAALVEDCGQLVKANSIKGCKLAECDVVYTPWSNLLKTGDMAVGQVSFHNDKLVTRVK</sequence>
<evidence type="ECO:0000259" key="2">
    <source>
        <dbReference type="Pfam" id="PF05670"/>
    </source>
</evidence>
<dbReference type="OrthoDB" id="200398at2759"/>
<dbReference type="PANTHER" id="PTHR13049">
    <property type="entry name" value="DUF814-RELATED"/>
    <property type="match status" value="1"/>
</dbReference>
<comment type="similarity">
    <text evidence="1">Belongs to the CCDC25 family.</text>
</comment>
<protein>
    <recommendedName>
        <fullName evidence="2">NFACT RNA-binding domain-containing protein</fullName>
    </recommendedName>
</protein>
<dbReference type="eggNOG" id="KOG3272">
    <property type="taxonomic scope" value="Eukaryota"/>
</dbReference>
<dbReference type="Proteomes" id="UP000054560">
    <property type="component" value="Unassembled WGS sequence"/>
</dbReference>
<dbReference type="GeneID" id="25917246"/>
<evidence type="ECO:0000313" key="4">
    <source>
        <dbReference type="Proteomes" id="UP000054560"/>
    </source>
</evidence>
<reference evidence="3 4" key="1">
    <citation type="submission" date="2011-02" db="EMBL/GenBank/DDBJ databases">
        <title>The Genome Sequence of Sphaeroforma arctica JP610.</title>
        <authorList>
            <consortium name="The Broad Institute Genome Sequencing Platform"/>
            <person name="Russ C."/>
            <person name="Cuomo C."/>
            <person name="Young S.K."/>
            <person name="Zeng Q."/>
            <person name="Gargeya S."/>
            <person name="Alvarado L."/>
            <person name="Berlin A."/>
            <person name="Chapman S.B."/>
            <person name="Chen Z."/>
            <person name="Freedman E."/>
            <person name="Gellesch M."/>
            <person name="Goldberg J."/>
            <person name="Griggs A."/>
            <person name="Gujja S."/>
            <person name="Heilman E."/>
            <person name="Heiman D."/>
            <person name="Howarth C."/>
            <person name="Mehta T."/>
            <person name="Neiman D."/>
            <person name="Pearson M."/>
            <person name="Roberts A."/>
            <person name="Saif S."/>
            <person name="Shea T."/>
            <person name="Shenoy N."/>
            <person name="Sisk P."/>
            <person name="Stolte C."/>
            <person name="Sykes S."/>
            <person name="White J."/>
            <person name="Yandava C."/>
            <person name="Burger G."/>
            <person name="Gray M.W."/>
            <person name="Holland P.W.H."/>
            <person name="King N."/>
            <person name="Lang F.B.F."/>
            <person name="Roger A.J."/>
            <person name="Ruiz-Trillo I."/>
            <person name="Haas B."/>
            <person name="Nusbaum C."/>
            <person name="Birren B."/>
        </authorList>
    </citation>
    <scope>NUCLEOTIDE SEQUENCE [LARGE SCALE GENOMIC DNA]</scope>
    <source>
        <strain evidence="3 4">JP610</strain>
    </source>
</reference>
<dbReference type="PANTHER" id="PTHR13049:SF2">
    <property type="entry name" value="COILED-COIL DOMAIN-CONTAINING PROTEIN 25"/>
    <property type="match status" value="1"/>
</dbReference>
<dbReference type="STRING" id="667725.A0A0L0F3H5"/>
<dbReference type="InterPro" id="IPR008532">
    <property type="entry name" value="NFACT_RNA-bd"/>
</dbReference>
<accession>A0A0L0F3H5</accession>
<evidence type="ECO:0000313" key="3">
    <source>
        <dbReference type="EMBL" id="KNC70728.1"/>
    </source>
</evidence>
<feature type="domain" description="NFACT RNA-binding" evidence="2">
    <location>
        <begin position="14"/>
        <end position="104"/>
    </location>
</feature>
<dbReference type="RefSeq" id="XP_014144630.1">
    <property type="nucleotide sequence ID" value="XM_014289155.1"/>
</dbReference>
<dbReference type="AlphaFoldDB" id="A0A0L0F3H5"/>
<proteinExistence type="inferred from homology"/>
<feature type="non-terminal residue" evidence="3">
    <location>
        <position position="112"/>
    </location>
</feature>
<organism evidence="3 4">
    <name type="scientific">Sphaeroforma arctica JP610</name>
    <dbReference type="NCBI Taxonomy" id="667725"/>
    <lineage>
        <taxon>Eukaryota</taxon>
        <taxon>Ichthyosporea</taxon>
        <taxon>Ichthyophonida</taxon>
        <taxon>Sphaeroforma</taxon>
    </lineage>
</organism>
<keyword evidence="4" id="KW-1185">Reference proteome</keyword>